<evidence type="ECO:0000256" key="1">
    <source>
        <dbReference type="ARBA" id="ARBA00006817"/>
    </source>
</evidence>
<dbReference type="InterPro" id="IPR013538">
    <property type="entry name" value="ASHA1/2-like_C"/>
</dbReference>
<feature type="domain" description="Activator of Hsp90 ATPase homologue 1/2-like C-terminal" evidence="2">
    <location>
        <begin position="25"/>
        <end position="171"/>
    </location>
</feature>
<name>A0A9W6ND63_9HYPH</name>
<dbReference type="EMBL" id="BSFM01000021">
    <property type="protein sequence ID" value="GLK86578.1"/>
    <property type="molecule type" value="Genomic_DNA"/>
</dbReference>
<proteinExistence type="inferred from homology"/>
<protein>
    <submittedName>
        <fullName evidence="3">Activator of HSP90 ATPase</fullName>
    </submittedName>
</protein>
<dbReference type="Gene3D" id="3.30.530.20">
    <property type="match status" value="1"/>
</dbReference>
<dbReference type="RefSeq" id="WP_213363631.1">
    <property type="nucleotide sequence ID" value="NZ_BSFM01000021.1"/>
</dbReference>
<dbReference type="Proteomes" id="UP001143330">
    <property type="component" value="Unassembled WGS sequence"/>
</dbReference>
<dbReference type="Pfam" id="PF08327">
    <property type="entry name" value="AHSA1"/>
    <property type="match status" value="1"/>
</dbReference>
<accession>A0A9W6ND63</accession>
<organism evidence="3 4">
    <name type="scientific">Ancylobacter defluvii</name>
    <dbReference type="NCBI Taxonomy" id="1282440"/>
    <lineage>
        <taxon>Bacteria</taxon>
        <taxon>Pseudomonadati</taxon>
        <taxon>Pseudomonadota</taxon>
        <taxon>Alphaproteobacteria</taxon>
        <taxon>Hyphomicrobiales</taxon>
        <taxon>Xanthobacteraceae</taxon>
        <taxon>Ancylobacter</taxon>
    </lineage>
</organism>
<dbReference type="AlphaFoldDB" id="A0A9W6ND63"/>
<evidence type="ECO:0000313" key="3">
    <source>
        <dbReference type="EMBL" id="GLK86578.1"/>
    </source>
</evidence>
<sequence length="176" mass="18901">MSAQMPASDQSSTAPVFTIVRRFAAPRPLVWRAWTEAGLLGAWFGPKGAKTTVLSQDLRPGGRLHGRMEIAEHGVVHFRFVYREIAAPERLVWVHSFADAAGEVVSAPFLDAWPRELVTTVHFEEAAAATRVTLTSEPLGASAAEIAAFIDLMQGMEAGWGGGFETLDGLLAKLGG</sequence>
<keyword evidence="4" id="KW-1185">Reference proteome</keyword>
<gene>
    <name evidence="3" type="ORF">GCM10017653_46480</name>
</gene>
<reference evidence="3" key="1">
    <citation type="journal article" date="2014" name="Int. J. Syst. Evol. Microbiol.">
        <title>Complete genome sequence of Corynebacterium casei LMG S-19264T (=DSM 44701T), isolated from a smear-ripened cheese.</title>
        <authorList>
            <consortium name="US DOE Joint Genome Institute (JGI-PGF)"/>
            <person name="Walter F."/>
            <person name="Albersmeier A."/>
            <person name="Kalinowski J."/>
            <person name="Ruckert C."/>
        </authorList>
    </citation>
    <scope>NUCLEOTIDE SEQUENCE</scope>
    <source>
        <strain evidence="3">VKM B-2789</strain>
    </source>
</reference>
<reference evidence="3" key="2">
    <citation type="submission" date="2023-01" db="EMBL/GenBank/DDBJ databases">
        <authorList>
            <person name="Sun Q."/>
            <person name="Evtushenko L."/>
        </authorList>
    </citation>
    <scope>NUCLEOTIDE SEQUENCE</scope>
    <source>
        <strain evidence="3">VKM B-2789</strain>
    </source>
</reference>
<evidence type="ECO:0000259" key="2">
    <source>
        <dbReference type="Pfam" id="PF08327"/>
    </source>
</evidence>
<comment type="caution">
    <text evidence="3">The sequence shown here is derived from an EMBL/GenBank/DDBJ whole genome shotgun (WGS) entry which is preliminary data.</text>
</comment>
<dbReference type="InterPro" id="IPR023393">
    <property type="entry name" value="START-like_dom_sf"/>
</dbReference>
<comment type="similarity">
    <text evidence="1">Belongs to the AHA1 family.</text>
</comment>
<dbReference type="SUPFAM" id="SSF55961">
    <property type="entry name" value="Bet v1-like"/>
    <property type="match status" value="1"/>
</dbReference>
<dbReference type="CDD" id="cd07814">
    <property type="entry name" value="SRPBCC_CalC_Aha1-like"/>
    <property type="match status" value="1"/>
</dbReference>
<evidence type="ECO:0000313" key="4">
    <source>
        <dbReference type="Proteomes" id="UP001143330"/>
    </source>
</evidence>